<evidence type="ECO:0000313" key="5">
    <source>
        <dbReference type="Proteomes" id="UP000750711"/>
    </source>
</evidence>
<accession>A0A9P8RTV3</accession>
<dbReference type="PROSITE" id="PS50206">
    <property type="entry name" value="RHODANESE_3"/>
    <property type="match status" value="2"/>
</dbReference>
<dbReference type="GO" id="GO:0004792">
    <property type="term" value="F:thiosulfate-cyanide sulfurtransferase activity"/>
    <property type="evidence" value="ECO:0007669"/>
    <property type="project" value="TreeGrafter"/>
</dbReference>
<dbReference type="AlphaFoldDB" id="A0A9P8RTV3"/>
<reference evidence="4" key="1">
    <citation type="submission" date="2021-03" db="EMBL/GenBank/DDBJ databases">
        <title>Comparative genomics and phylogenomic investigation of the class Geoglossomycetes provide insights into ecological specialization and systematics.</title>
        <authorList>
            <person name="Melie T."/>
            <person name="Pirro S."/>
            <person name="Miller A.N."/>
            <person name="Quandt A."/>
        </authorList>
    </citation>
    <scope>NUCLEOTIDE SEQUENCE</scope>
    <source>
        <strain evidence="4">CAQ_001_2017</strain>
    </source>
</reference>
<evidence type="ECO:0000313" key="4">
    <source>
        <dbReference type="EMBL" id="KAH0566042.1"/>
    </source>
</evidence>
<dbReference type="FunFam" id="3.40.250.10:FF:000033">
    <property type="entry name" value="Thiosulfate sulfurtransferase TUM1"/>
    <property type="match status" value="1"/>
</dbReference>
<dbReference type="CDD" id="cd01448">
    <property type="entry name" value="TST_Repeat_1"/>
    <property type="match status" value="1"/>
</dbReference>
<keyword evidence="2" id="KW-0677">Repeat</keyword>
<dbReference type="EMBL" id="JAGHQM010000039">
    <property type="protein sequence ID" value="KAH0566042.1"/>
    <property type="molecule type" value="Genomic_DNA"/>
</dbReference>
<protein>
    <recommendedName>
        <fullName evidence="3">Rhodanese domain-containing protein</fullName>
    </recommendedName>
</protein>
<dbReference type="Gene3D" id="3.40.250.10">
    <property type="entry name" value="Rhodanese-like domain"/>
    <property type="match status" value="2"/>
</dbReference>
<dbReference type="Proteomes" id="UP000750711">
    <property type="component" value="Unassembled WGS sequence"/>
</dbReference>
<sequence>MPPATITLSGLRSSARAPRLTSDIFRAGRARAPVQLRRRGFSSYLVTPKELSVALSKNPPTKISTSPRTIPLCAAWFMPNDPHGRTGFSAFQAERIPAARFFDLDAIKDHDSPYPHMLPTAETFAKAMGELGIRKDDDVVVYDTSNLGIFSAPRVCWTLRVFGHNKVFLLNNFKLWVEQGFPIETGEVRKLEATSYPAPDLDWSKVVTFDEVKDIAKDLGKEGAEGVQILDARPYGRWAGKDPEPRKGLSSGHIPGSISLPFPELLDPVSRALLPKQELRKIFEAKGIDPGMPIVSSCGTGVTAAIIDAALDEAEFGDPRKRRLYDGSWT</sequence>
<evidence type="ECO:0000259" key="3">
    <source>
        <dbReference type="PROSITE" id="PS50206"/>
    </source>
</evidence>
<feature type="domain" description="Rhodanese" evidence="3">
    <location>
        <begin position="82"/>
        <end position="185"/>
    </location>
</feature>
<evidence type="ECO:0000256" key="2">
    <source>
        <dbReference type="ARBA" id="ARBA00022737"/>
    </source>
</evidence>
<dbReference type="Pfam" id="PF00581">
    <property type="entry name" value="Rhodanese"/>
    <property type="match status" value="1"/>
</dbReference>
<dbReference type="InterPro" id="IPR045078">
    <property type="entry name" value="TST/MPST-like"/>
</dbReference>
<comment type="caution">
    <text evidence="4">The sequence shown here is derived from an EMBL/GenBank/DDBJ whole genome shotgun (WGS) entry which is preliminary data.</text>
</comment>
<dbReference type="CDD" id="cd01449">
    <property type="entry name" value="TST_Repeat_2"/>
    <property type="match status" value="1"/>
</dbReference>
<keyword evidence="1" id="KW-0808">Transferase</keyword>
<gene>
    <name evidence="4" type="ORF">GP486_000563</name>
</gene>
<dbReference type="GO" id="GO:0005739">
    <property type="term" value="C:mitochondrion"/>
    <property type="evidence" value="ECO:0007669"/>
    <property type="project" value="TreeGrafter"/>
</dbReference>
<dbReference type="SMART" id="SM00450">
    <property type="entry name" value="RHOD"/>
    <property type="match status" value="2"/>
</dbReference>
<dbReference type="PANTHER" id="PTHR11364:SF27">
    <property type="entry name" value="SULFURTRANSFERASE"/>
    <property type="match status" value="1"/>
</dbReference>
<dbReference type="PANTHER" id="PTHR11364">
    <property type="entry name" value="THIOSULFATE SULFERTANSFERASE"/>
    <property type="match status" value="1"/>
</dbReference>
<dbReference type="SUPFAM" id="SSF52821">
    <property type="entry name" value="Rhodanese/Cell cycle control phosphatase"/>
    <property type="match status" value="2"/>
</dbReference>
<dbReference type="InterPro" id="IPR036873">
    <property type="entry name" value="Rhodanese-like_dom_sf"/>
</dbReference>
<organism evidence="4 5">
    <name type="scientific">Trichoglossum hirsutum</name>
    <dbReference type="NCBI Taxonomy" id="265104"/>
    <lineage>
        <taxon>Eukaryota</taxon>
        <taxon>Fungi</taxon>
        <taxon>Dikarya</taxon>
        <taxon>Ascomycota</taxon>
        <taxon>Pezizomycotina</taxon>
        <taxon>Geoglossomycetes</taxon>
        <taxon>Geoglossales</taxon>
        <taxon>Geoglossaceae</taxon>
        <taxon>Trichoglossum</taxon>
    </lineage>
</organism>
<keyword evidence="5" id="KW-1185">Reference proteome</keyword>
<dbReference type="InterPro" id="IPR001763">
    <property type="entry name" value="Rhodanese-like_dom"/>
</dbReference>
<evidence type="ECO:0000256" key="1">
    <source>
        <dbReference type="ARBA" id="ARBA00022679"/>
    </source>
</evidence>
<name>A0A9P8RTV3_9PEZI</name>
<feature type="domain" description="Rhodanese" evidence="3">
    <location>
        <begin position="223"/>
        <end position="329"/>
    </location>
</feature>
<proteinExistence type="predicted"/>